<evidence type="ECO:0000256" key="1">
    <source>
        <dbReference type="SAM" id="MobiDB-lite"/>
    </source>
</evidence>
<feature type="region of interest" description="Disordered" evidence="1">
    <location>
        <begin position="13"/>
        <end position="35"/>
    </location>
</feature>
<dbReference type="EMBL" id="CADCXU010011069">
    <property type="protein sequence ID" value="CAB0001539.1"/>
    <property type="molecule type" value="Genomic_DNA"/>
</dbReference>
<keyword evidence="3" id="KW-1185">Reference proteome</keyword>
<protein>
    <submittedName>
        <fullName evidence="2">Uncharacterized protein</fullName>
    </submittedName>
</protein>
<gene>
    <name evidence="2" type="ORF">NTEN_LOCUS7326</name>
</gene>
<organism evidence="2 3">
    <name type="scientific">Nesidiocoris tenuis</name>
    <dbReference type="NCBI Taxonomy" id="355587"/>
    <lineage>
        <taxon>Eukaryota</taxon>
        <taxon>Metazoa</taxon>
        <taxon>Ecdysozoa</taxon>
        <taxon>Arthropoda</taxon>
        <taxon>Hexapoda</taxon>
        <taxon>Insecta</taxon>
        <taxon>Pterygota</taxon>
        <taxon>Neoptera</taxon>
        <taxon>Paraneoptera</taxon>
        <taxon>Hemiptera</taxon>
        <taxon>Heteroptera</taxon>
        <taxon>Panheteroptera</taxon>
        <taxon>Cimicomorpha</taxon>
        <taxon>Miridae</taxon>
        <taxon>Dicyphina</taxon>
        <taxon>Nesidiocoris</taxon>
    </lineage>
</organism>
<feature type="compositionally biased region" description="Pro residues" evidence="1">
    <location>
        <begin position="54"/>
        <end position="72"/>
    </location>
</feature>
<sequence length="85" mass="8794">MELAGVVQSWAVQLAGPSRAKPGPGDKDSTGPPPRSIKAFFLICILVRKRPTGGPGPPWAPGPGDFAPPAPPLWTALAVGTRDDQ</sequence>
<feature type="region of interest" description="Disordered" evidence="1">
    <location>
        <begin position="53"/>
        <end position="85"/>
    </location>
</feature>
<evidence type="ECO:0000313" key="2">
    <source>
        <dbReference type="EMBL" id="CAB0001539.1"/>
    </source>
</evidence>
<feature type="non-terminal residue" evidence="2">
    <location>
        <position position="85"/>
    </location>
</feature>
<reference evidence="2 3" key="1">
    <citation type="submission" date="2020-02" db="EMBL/GenBank/DDBJ databases">
        <authorList>
            <person name="Ferguson B K."/>
        </authorList>
    </citation>
    <scope>NUCLEOTIDE SEQUENCE [LARGE SCALE GENOMIC DNA]</scope>
</reference>
<dbReference type="AlphaFoldDB" id="A0A6H5GIB6"/>
<proteinExistence type="predicted"/>
<evidence type="ECO:0000313" key="3">
    <source>
        <dbReference type="Proteomes" id="UP000479000"/>
    </source>
</evidence>
<dbReference type="Proteomes" id="UP000479000">
    <property type="component" value="Unassembled WGS sequence"/>
</dbReference>
<accession>A0A6H5GIB6</accession>
<name>A0A6H5GIB6_9HEMI</name>